<dbReference type="eggNOG" id="COG2370">
    <property type="taxonomic scope" value="Bacteria"/>
</dbReference>
<dbReference type="Pfam" id="PF13795">
    <property type="entry name" value="HupE_UreJ_2"/>
    <property type="match status" value="1"/>
</dbReference>
<keyword evidence="1" id="KW-0812">Transmembrane</keyword>
<protein>
    <recommendedName>
        <fullName evidence="4">HupE / UreJ protein</fullName>
    </recommendedName>
</protein>
<name>E4RYL5_LEAB4</name>
<organism evidence="2 3">
    <name type="scientific">Leadbetterella byssophila (strain DSM 17132 / JCM 16389 / KACC 11308 / NBRC 106382 / 4M15)</name>
    <dbReference type="NCBI Taxonomy" id="649349"/>
    <lineage>
        <taxon>Bacteria</taxon>
        <taxon>Pseudomonadati</taxon>
        <taxon>Bacteroidota</taxon>
        <taxon>Cytophagia</taxon>
        <taxon>Cytophagales</taxon>
        <taxon>Leadbetterellaceae</taxon>
        <taxon>Leadbetterella</taxon>
    </lineage>
</organism>
<feature type="transmembrane region" description="Helical" evidence="1">
    <location>
        <begin position="134"/>
        <end position="153"/>
    </location>
</feature>
<dbReference type="OrthoDB" id="9808870at2"/>
<keyword evidence="3" id="KW-1185">Reference proteome</keyword>
<dbReference type="InterPro" id="IPR032809">
    <property type="entry name" value="Put_HupE_UreJ"/>
</dbReference>
<dbReference type="KEGG" id="lby:Lbys_3497"/>
<accession>E4RYL5</accession>
<dbReference type="HOGENOM" id="CLU_109303_0_0_10"/>
<feature type="transmembrane region" description="Helical" evidence="1">
    <location>
        <begin position="95"/>
        <end position="114"/>
    </location>
</feature>
<feature type="transmembrane region" description="Helical" evidence="1">
    <location>
        <begin position="20"/>
        <end position="37"/>
    </location>
</feature>
<reference evidence="2 3" key="2">
    <citation type="journal article" date="2011" name="Stand. Genomic Sci.">
        <title>Complete genome sequence of Leadbetterella byssophila type strain (4M15).</title>
        <authorList>
            <person name="Abt B."/>
            <person name="Teshima H."/>
            <person name="Lucas S."/>
            <person name="Lapidus A."/>
            <person name="Del Rio T.G."/>
            <person name="Nolan M."/>
            <person name="Tice H."/>
            <person name="Cheng J.F."/>
            <person name="Pitluck S."/>
            <person name="Liolios K."/>
            <person name="Pagani I."/>
            <person name="Ivanova N."/>
            <person name="Mavromatis K."/>
            <person name="Pati A."/>
            <person name="Tapia R."/>
            <person name="Han C."/>
            <person name="Goodwin L."/>
            <person name="Chen A."/>
            <person name="Palaniappan K."/>
            <person name="Land M."/>
            <person name="Hauser L."/>
            <person name="Chang Y.J."/>
            <person name="Jeffries C.D."/>
            <person name="Rohde M."/>
            <person name="Goker M."/>
            <person name="Tindall B.J."/>
            <person name="Detter J.C."/>
            <person name="Woyke T."/>
            <person name="Bristow J."/>
            <person name="Eisen J.A."/>
            <person name="Markowitz V."/>
            <person name="Hugenholtz P."/>
            <person name="Klenk H.P."/>
            <person name="Kyrpides N.C."/>
        </authorList>
    </citation>
    <scope>NUCLEOTIDE SEQUENCE [LARGE SCALE GENOMIC DNA]</scope>
    <source>
        <strain evidence="3">DSM 17132 / JCM 16389 / KACC 11308 / NBRC 106382 / 4M15</strain>
    </source>
</reference>
<feature type="transmembrane region" description="Helical" evidence="1">
    <location>
        <begin position="42"/>
        <end position="65"/>
    </location>
</feature>
<evidence type="ECO:0008006" key="4">
    <source>
        <dbReference type="Google" id="ProtNLM"/>
    </source>
</evidence>
<feature type="transmembrane region" description="Helical" evidence="1">
    <location>
        <begin position="165"/>
        <end position="186"/>
    </location>
</feature>
<reference key="1">
    <citation type="submission" date="2010-11" db="EMBL/GenBank/DDBJ databases">
        <title>The complete genome of Leadbetterella byssophila DSM 17132.</title>
        <authorList>
            <consortium name="US DOE Joint Genome Institute (JGI-PGF)"/>
            <person name="Lucas S."/>
            <person name="Copeland A."/>
            <person name="Lapidus A."/>
            <person name="Glavina del Rio T."/>
            <person name="Dalin E."/>
            <person name="Tice H."/>
            <person name="Bruce D."/>
            <person name="Goodwin L."/>
            <person name="Pitluck S."/>
            <person name="Kyrpides N."/>
            <person name="Mavromatis K."/>
            <person name="Ivanova N."/>
            <person name="Teshima H."/>
            <person name="Brettin T."/>
            <person name="Detter J.C."/>
            <person name="Han C."/>
            <person name="Tapia R."/>
            <person name="Land M."/>
            <person name="Hauser L."/>
            <person name="Markowitz V."/>
            <person name="Cheng J.-F."/>
            <person name="Hugenholtz P."/>
            <person name="Woyke T."/>
            <person name="Wu D."/>
            <person name="Tindall B."/>
            <person name="Pomrenke H.G."/>
            <person name="Brambilla E."/>
            <person name="Klenk H.-P."/>
            <person name="Eisen J.A."/>
        </authorList>
    </citation>
    <scope>NUCLEOTIDE SEQUENCE [LARGE SCALE GENOMIC DNA]</scope>
    <source>
        <strain>DSM 17132</strain>
    </source>
</reference>
<gene>
    <name evidence="2" type="ordered locus">Lbys_3497</name>
</gene>
<feature type="transmembrane region" description="Helical" evidence="1">
    <location>
        <begin position="71"/>
        <end position="88"/>
    </location>
</feature>
<sequence length="189" mass="21134">MDIFLLYFELGWQHILDLGGYDHILFVSVLCGIYLLADWQKVVILVTAFTLGHSIALALSVLDIIRVNSDLIEFLIPLSIVITALSNLKSEKRKLKYGMAAFFGLIHGMGFSNYLRSLLGAESDLVVPLLGFNVGLEFGQLIIVLVVLILAQVSMKYFKVSKRDWNMFLSSAIFGIAFIMCLERIGNLL</sequence>
<keyword evidence="1" id="KW-0472">Membrane</keyword>
<dbReference type="Proteomes" id="UP000007435">
    <property type="component" value="Chromosome"/>
</dbReference>
<dbReference type="AlphaFoldDB" id="E4RYL5"/>
<dbReference type="EMBL" id="CP002305">
    <property type="protein sequence ID" value="ADQ19145.1"/>
    <property type="molecule type" value="Genomic_DNA"/>
</dbReference>
<proteinExistence type="predicted"/>
<keyword evidence="1" id="KW-1133">Transmembrane helix</keyword>
<evidence type="ECO:0000313" key="2">
    <source>
        <dbReference type="EMBL" id="ADQ19145.1"/>
    </source>
</evidence>
<evidence type="ECO:0000313" key="3">
    <source>
        <dbReference type="Proteomes" id="UP000007435"/>
    </source>
</evidence>
<dbReference type="STRING" id="649349.Lbys_3497"/>
<dbReference type="RefSeq" id="WP_013410168.1">
    <property type="nucleotide sequence ID" value="NC_014655.1"/>
</dbReference>
<evidence type="ECO:0000256" key="1">
    <source>
        <dbReference type="SAM" id="Phobius"/>
    </source>
</evidence>